<proteinExistence type="predicted"/>
<organism evidence="1 2">
    <name type="scientific">Diphasiastrum complanatum</name>
    <name type="common">Issler's clubmoss</name>
    <name type="synonym">Lycopodium complanatum</name>
    <dbReference type="NCBI Taxonomy" id="34168"/>
    <lineage>
        <taxon>Eukaryota</taxon>
        <taxon>Viridiplantae</taxon>
        <taxon>Streptophyta</taxon>
        <taxon>Embryophyta</taxon>
        <taxon>Tracheophyta</taxon>
        <taxon>Lycopodiopsida</taxon>
        <taxon>Lycopodiales</taxon>
        <taxon>Lycopodiaceae</taxon>
        <taxon>Lycopodioideae</taxon>
        <taxon>Diphasiastrum</taxon>
    </lineage>
</organism>
<evidence type="ECO:0000313" key="1">
    <source>
        <dbReference type="EMBL" id="KAJ7534747.1"/>
    </source>
</evidence>
<reference evidence="2" key="1">
    <citation type="journal article" date="2024" name="Proc. Natl. Acad. Sci. U.S.A.">
        <title>Extraordinary preservation of gene collinearity over three hundred million years revealed in homosporous lycophytes.</title>
        <authorList>
            <person name="Li C."/>
            <person name="Wickell D."/>
            <person name="Kuo L.Y."/>
            <person name="Chen X."/>
            <person name="Nie B."/>
            <person name="Liao X."/>
            <person name="Peng D."/>
            <person name="Ji J."/>
            <person name="Jenkins J."/>
            <person name="Williams M."/>
            <person name="Shu S."/>
            <person name="Plott C."/>
            <person name="Barry K."/>
            <person name="Rajasekar S."/>
            <person name="Grimwood J."/>
            <person name="Han X."/>
            <person name="Sun S."/>
            <person name="Hou Z."/>
            <person name="He W."/>
            <person name="Dai G."/>
            <person name="Sun C."/>
            <person name="Schmutz J."/>
            <person name="Leebens-Mack J.H."/>
            <person name="Li F.W."/>
            <person name="Wang L."/>
        </authorList>
    </citation>
    <scope>NUCLEOTIDE SEQUENCE [LARGE SCALE GENOMIC DNA]</scope>
    <source>
        <strain evidence="2">cv. PW_Plant_1</strain>
    </source>
</reference>
<sequence length="218" mass="24669">MAQVSLHTFLCSSRAVLIKPAASYEEEAAAAGICSPRANLLSPHQPSLFWEHCGRSLRLVNKKKTGRNKLQVMGRSSWRAHPRRLHDQINGAFSRWWEKSGGPNMVDIHSSEELLEALVTASNKLVVVEYYATWCAACRALYPEVCNLAVQHKEVQFLNVNATENMQLCKAFKVKVFPLFQFYRGPDGLLDSFSCTLSKLHKLRHAIAKHNTDRCFLL</sequence>
<name>A0ACC2BY97_DIPCM</name>
<comment type="caution">
    <text evidence="1">The sequence shown here is derived from an EMBL/GenBank/DDBJ whole genome shotgun (WGS) entry which is preliminary data.</text>
</comment>
<evidence type="ECO:0000313" key="2">
    <source>
        <dbReference type="Proteomes" id="UP001162992"/>
    </source>
</evidence>
<dbReference type="Proteomes" id="UP001162992">
    <property type="component" value="Chromosome 12"/>
</dbReference>
<gene>
    <name evidence="1" type="ORF">O6H91_12G002000</name>
</gene>
<dbReference type="EMBL" id="CM055103">
    <property type="protein sequence ID" value="KAJ7534747.1"/>
    <property type="molecule type" value="Genomic_DNA"/>
</dbReference>
<keyword evidence="2" id="KW-1185">Reference proteome</keyword>
<protein>
    <submittedName>
        <fullName evidence="1">Uncharacterized protein</fullName>
    </submittedName>
</protein>
<accession>A0ACC2BY97</accession>